<dbReference type="GO" id="GO:0003677">
    <property type="term" value="F:DNA binding"/>
    <property type="evidence" value="ECO:0007669"/>
    <property type="project" value="UniProtKB-KW"/>
</dbReference>
<evidence type="ECO:0000313" key="8">
    <source>
        <dbReference type="Proteomes" id="UP001190926"/>
    </source>
</evidence>
<name>A0AAD4P2I1_PERFH</name>
<evidence type="ECO:0000256" key="4">
    <source>
        <dbReference type="ARBA" id="ARBA00023242"/>
    </source>
</evidence>
<organism evidence="7 8">
    <name type="scientific">Perilla frutescens var. hirtella</name>
    <name type="common">Perilla citriodora</name>
    <name type="synonym">Perilla setoyensis</name>
    <dbReference type="NCBI Taxonomy" id="608512"/>
    <lineage>
        <taxon>Eukaryota</taxon>
        <taxon>Viridiplantae</taxon>
        <taxon>Streptophyta</taxon>
        <taxon>Embryophyta</taxon>
        <taxon>Tracheophyta</taxon>
        <taxon>Spermatophyta</taxon>
        <taxon>Magnoliopsida</taxon>
        <taxon>eudicotyledons</taxon>
        <taxon>Gunneridae</taxon>
        <taxon>Pentapetalae</taxon>
        <taxon>asterids</taxon>
        <taxon>lamiids</taxon>
        <taxon>Lamiales</taxon>
        <taxon>Lamiaceae</taxon>
        <taxon>Nepetoideae</taxon>
        <taxon>Elsholtzieae</taxon>
        <taxon>Perilla</taxon>
    </lineage>
</organism>
<keyword evidence="4" id="KW-0539">Nucleus</keyword>
<evidence type="ECO:0000256" key="2">
    <source>
        <dbReference type="ARBA" id="ARBA00023125"/>
    </source>
</evidence>
<dbReference type="InterPro" id="IPR003441">
    <property type="entry name" value="NAC-dom"/>
</dbReference>
<sequence length="226" mass="25758">MERARTGDENGSAKLPIGFRFHPTDEELLIHYLKRKVLSLPLPATVIPEFEAFQFNPWDLPGDLKEKRYFFCKRKRNCMNKCSSNFSTDCGYWKSTGRDKQIMSAVNNLGIGMKKSYVFYQGRKLKTEWVMQEFSLLGSLKTPFLTQRVMMQVGDWVVCRLYQREKRRPRNHGAVANSNKSWGFKNELGHSFAETTSSSSASSSCSSGITEISSSDLDEEATSSQC</sequence>
<gene>
    <name evidence="7" type="ORF">C2S53_004487</name>
</gene>
<feature type="region of interest" description="Disordered" evidence="5">
    <location>
        <begin position="194"/>
        <end position="226"/>
    </location>
</feature>
<dbReference type="AlphaFoldDB" id="A0AAD4P2I1"/>
<keyword evidence="8" id="KW-1185">Reference proteome</keyword>
<comment type="caution">
    <text evidence="7">The sequence shown here is derived from an EMBL/GenBank/DDBJ whole genome shotgun (WGS) entry which is preliminary data.</text>
</comment>
<dbReference type="Pfam" id="PF02365">
    <property type="entry name" value="NAM"/>
    <property type="match status" value="1"/>
</dbReference>
<dbReference type="SUPFAM" id="SSF101941">
    <property type="entry name" value="NAC domain"/>
    <property type="match status" value="1"/>
</dbReference>
<evidence type="ECO:0000313" key="7">
    <source>
        <dbReference type="EMBL" id="KAH6823751.1"/>
    </source>
</evidence>
<accession>A0AAD4P2I1</accession>
<evidence type="ECO:0000256" key="1">
    <source>
        <dbReference type="ARBA" id="ARBA00023015"/>
    </source>
</evidence>
<evidence type="ECO:0000259" key="6">
    <source>
        <dbReference type="PROSITE" id="PS51005"/>
    </source>
</evidence>
<dbReference type="EMBL" id="SDAM02000556">
    <property type="protein sequence ID" value="KAH6823751.1"/>
    <property type="molecule type" value="Genomic_DNA"/>
</dbReference>
<dbReference type="PROSITE" id="PS51005">
    <property type="entry name" value="NAC"/>
    <property type="match status" value="1"/>
</dbReference>
<protein>
    <recommendedName>
        <fullName evidence="6">NAC domain-containing protein</fullName>
    </recommendedName>
</protein>
<dbReference type="Gene3D" id="2.170.150.80">
    <property type="entry name" value="NAC domain"/>
    <property type="match status" value="1"/>
</dbReference>
<evidence type="ECO:0000256" key="5">
    <source>
        <dbReference type="SAM" id="MobiDB-lite"/>
    </source>
</evidence>
<dbReference type="GO" id="GO:0006355">
    <property type="term" value="P:regulation of DNA-templated transcription"/>
    <property type="evidence" value="ECO:0007669"/>
    <property type="project" value="InterPro"/>
</dbReference>
<dbReference type="Proteomes" id="UP001190926">
    <property type="component" value="Unassembled WGS sequence"/>
</dbReference>
<feature type="compositionally biased region" description="Acidic residues" evidence="5">
    <location>
        <begin position="216"/>
        <end position="226"/>
    </location>
</feature>
<keyword evidence="2" id="KW-0238">DNA-binding</keyword>
<dbReference type="PANTHER" id="PTHR31719:SF130">
    <property type="entry name" value="NAC DOMAIN-CONTAINING PROTEIN 18"/>
    <property type="match status" value="1"/>
</dbReference>
<keyword evidence="1" id="KW-0805">Transcription regulation</keyword>
<proteinExistence type="predicted"/>
<feature type="domain" description="NAC" evidence="6">
    <location>
        <begin position="15"/>
        <end position="164"/>
    </location>
</feature>
<evidence type="ECO:0000256" key="3">
    <source>
        <dbReference type="ARBA" id="ARBA00023163"/>
    </source>
</evidence>
<keyword evidence="3" id="KW-0804">Transcription</keyword>
<dbReference type="PANTHER" id="PTHR31719">
    <property type="entry name" value="NAC TRANSCRIPTION FACTOR 56"/>
    <property type="match status" value="1"/>
</dbReference>
<feature type="compositionally biased region" description="Low complexity" evidence="5">
    <location>
        <begin position="194"/>
        <end position="215"/>
    </location>
</feature>
<dbReference type="InterPro" id="IPR036093">
    <property type="entry name" value="NAC_dom_sf"/>
</dbReference>
<reference evidence="7 8" key="1">
    <citation type="journal article" date="2021" name="Nat. Commun.">
        <title>Incipient diploidization of the medicinal plant Perilla within 10,000 years.</title>
        <authorList>
            <person name="Zhang Y."/>
            <person name="Shen Q."/>
            <person name="Leng L."/>
            <person name="Zhang D."/>
            <person name="Chen S."/>
            <person name="Shi Y."/>
            <person name="Ning Z."/>
            <person name="Chen S."/>
        </authorList>
    </citation>
    <scope>NUCLEOTIDE SEQUENCE [LARGE SCALE GENOMIC DNA]</scope>
    <source>
        <strain evidence="8">cv. PC099</strain>
    </source>
</reference>